<dbReference type="InterPro" id="IPR036397">
    <property type="entry name" value="RNaseH_sf"/>
</dbReference>
<dbReference type="GO" id="GO:0003676">
    <property type="term" value="F:nucleic acid binding"/>
    <property type="evidence" value="ECO:0007669"/>
    <property type="project" value="InterPro"/>
</dbReference>
<evidence type="ECO:0000313" key="2">
    <source>
        <dbReference type="RefSeq" id="XP_016479791.1"/>
    </source>
</evidence>
<protein>
    <recommendedName>
        <fullName evidence="1">RNase H type-1 domain-containing protein</fullName>
    </recommendedName>
</protein>
<dbReference type="AlphaFoldDB" id="A0A1S4AT76"/>
<dbReference type="PaxDb" id="4097-A0A1S4AT76"/>
<sequence length="404" mass="47313">MLEAIDEVEHEILWEMNRGSTNVWHENWTGIGALYRVVSLPPPPPPEFNINEELQDVVDLRTENGWDDQLLDQTFPEDILEHISKEVYFDHSDEYWDTPKWMPTTSGKFTVGSAWQILRHRDPTNPEYKLLWTKGLPLKISFFIWKLWRGKVPTDDLWRRNGHLTVSKFWCCLPPQEETLQHIFLASPTASRVWKVFLQAAGVMVNLVQIHQVIRAWWSANCCAKLRPLFQVAPTFNFWELWKKRNTMKDGVGVVSFNRLVHKLNKTLYYLARVRYPWLPNIPLIWPDMVRYFEGYKPYVITKGVTWQLPYKRWFKCNTDGASRGNPGPGSYDFCVRDNAGDVVFVRAEEIGLSTNIVAEAKAIVEGLSYYIQMQLHPLIIETDSLVLKKFIEGEWEVPWSIEK</sequence>
<accession>A0A1S4AT76</accession>
<dbReference type="InterPro" id="IPR053151">
    <property type="entry name" value="RNase_H-like"/>
</dbReference>
<dbReference type="Pfam" id="PF13966">
    <property type="entry name" value="zf-RVT"/>
    <property type="match status" value="1"/>
</dbReference>
<dbReference type="SUPFAM" id="SSF53098">
    <property type="entry name" value="Ribonuclease H-like"/>
    <property type="match status" value="1"/>
</dbReference>
<reference evidence="2" key="1">
    <citation type="submission" date="2025-08" db="UniProtKB">
        <authorList>
            <consortium name="RefSeq"/>
        </authorList>
    </citation>
    <scope>IDENTIFICATION</scope>
</reference>
<dbReference type="PANTHER" id="PTHR47723:SF24">
    <property type="entry name" value="RNASE H TYPE-1 DOMAIN-CONTAINING PROTEIN"/>
    <property type="match status" value="1"/>
</dbReference>
<dbReference type="RefSeq" id="XP_016479791.1">
    <property type="nucleotide sequence ID" value="XM_016624305.1"/>
</dbReference>
<dbReference type="PROSITE" id="PS50879">
    <property type="entry name" value="RNASE_H_1"/>
    <property type="match status" value="1"/>
</dbReference>
<dbReference type="Gene3D" id="3.30.420.10">
    <property type="entry name" value="Ribonuclease H-like superfamily/Ribonuclease H"/>
    <property type="match status" value="1"/>
</dbReference>
<dbReference type="CDD" id="cd06222">
    <property type="entry name" value="RNase_H_like"/>
    <property type="match status" value="1"/>
</dbReference>
<feature type="domain" description="RNase H type-1" evidence="1">
    <location>
        <begin position="311"/>
        <end position="404"/>
    </location>
</feature>
<dbReference type="InterPro" id="IPR026960">
    <property type="entry name" value="RVT-Znf"/>
</dbReference>
<dbReference type="InterPro" id="IPR012337">
    <property type="entry name" value="RNaseH-like_sf"/>
</dbReference>
<dbReference type="OMA" id="SANCCAK"/>
<dbReference type="GO" id="GO:0004523">
    <property type="term" value="F:RNA-DNA hybrid ribonuclease activity"/>
    <property type="evidence" value="ECO:0007669"/>
    <property type="project" value="InterPro"/>
</dbReference>
<dbReference type="InterPro" id="IPR044730">
    <property type="entry name" value="RNase_H-like_dom_plant"/>
</dbReference>
<dbReference type="PANTHER" id="PTHR47723">
    <property type="entry name" value="OS05G0353850 PROTEIN"/>
    <property type="match status" value="1"/>
</dbReference>
<dbReference type="OrthoDB" id="1305538at2759"/>
<dbReference type="InterPro" id="IPR002156">
    <property type="entry name" value="RNaseH_domain"/>
</dbReference>
<proteinExistence type="predicted"/>
<organism evidence="2">
    <name type="scientific">Nicotiana tabacum</name>
    <name type="common">Common tobacco</name>
    <dbReference type="NCBI Taxonomy" id="4097"/>
    <lineage>
        <taxon>Eukaryota</taxon>
        <taxon>Viridiplantae</taxon>
        <taxon>Streptophyta</taxon>
        <taxon>Embryophyta</taxon>
        <taxon>Tracheophyta</taxon>
        <taxon>Spermatophyta</taxon>
        <taxon>Magnoliopsida</taxon>
        <taxon>eudicotyledons</taxon>
        <taxon>Gunneridae</taxon>
        <taxon>Pentapetalae</taxon>
        <taxon>asterids</taxon>
        <taxon>lamiids</taxon>
        <taxon>Solanales</taxon>
        <taxon>Solanaceae</taxon>
        <taxon>Nicotianoideae</taxon>
        <taxon>Nicotianeae</taxon>
        <taxon>Nicotiana</taxon>
    </lineage>
</organism>
<dbReference type="KEGG" id="nta:107801042"/>
<dbReference type="Pfam" id="PF13456">
    <property type="entry name" value="RVT_3"/>
    <property type="match status" value="1"/>
</dbReference>
<name>A0A1S4AT76_TOBAC</name>
<gene>
    <name evidence="2" type="primary">LOC107801042</name>
</gene>
<dbReference type="SMR" id="A0A1S4AT76"/>
<evidence type="ECO:0000259" key="1">
    <source>
        <dbReference type="PROSITE" id="PS50879"/>
    </source>
</evidence>